<dbReference type="SUPFAM" id="SSF56112">
    <property type="entry name" value="Protein kinase-like (PK-like)"/>
    <property type="match status" value="1"/>
</dbReference>
<keyword evidence="10" id="KW-0539">Nucleus</keyword>
<dbReference type="EC" id="2.7.11.1" evidence="2"/>
<evidence type="ECO:0000313" key="21">
    <source>
        <dbReference type="RefSeq" id="XP_013916402.1"/>
    </source>
</evidence>
<evidence type="ECO:0000256" key="17">
    <source>
        <dbReference type="RuleBase" id="RU000304"/>
    </source>
</evidence>
<feature type="binding site" evidence="16">
    <location>
        <position position="75"/>
    </location>
    <ligand>
        <name>ATP</name>
        <dbReference type="ChEBI" id="CHEBI:30616"/>
    </ligand>
</feature>
<evidence type="ECO:0000256" key="3">
    <source>
        <dbReference type="ARBA" id="ARBA00022527"/>
    </source>
</evidence>
<dbReference type="GO" id="GO:0005524">
    <property type="term" value="F:ATP binding"/>
    <property type="evidence" value="ECO:0007669"/>
    <property type="project" value="UniProtKB-UniRule"/>
</dbReference>
<dbReference type="GO" id="GO:0005634">
    <property type="term" value="C:nucleus"/>
    <property type="evidence" value="ECO:0007669"/>
    <property type="project" value="UniProtKB-SubCell"/>
</dbReference>
<dbReference type="KEGG" id="tsr:106544604"/>
<keyword evidence="9 16" id="KW-0067">ATP-binding</keyword>
<evidence type="ECO:0000256" key="18">
    <source>
        <dbReference type="SAM" id="MobiDB-lite"/>
    </source>
</evidence>
<protein>
    <recommendedName>
        <fullName evidence="14">Serine/threonine-protein kinase 17A</fullName>
        <ecNumber evidence="2">2.7.11.1</ecNumber>
    </recommendedName>
    <alternativeName>
        <fullName evidence="15">DAP kinase-related apoptosis-inducing protein kinase 1</fullName>
    </alternativeName>
</protein>
<dbReference type="Pfam" id="PF00069">
    <property type="entry name" value="Pkinase"/>
    <property type="match status" value="1"/>
</dbReference>
<dbReference type="SMART" id="SM00220">
    <property type="entry name" value="S_TKc"/>
    <property type="match status" value="1"/>
</dbReference>
<dbReference type="GO" id="GO:0035556">
    <property type="term" value="P:intracellular signal transduction"/>
    <property type="evidence" value="ECO:0007669"/>
    <property type="project" value="UniProtKB-ARBA"/>
</dbReference>
<evidence type="ECO:0000256" key="1">
    <source>
        <dbReference type="ARBA" id="ARBA00004123"/>
    </source>
</evidence>
<evidence type="ECO:0000256" key="6">
    <source>
        <dbReference type="ARBA" id="ARBA00022703"/>
    </source>
</evidence>
<dbReference type="PANTHER" id="PTHR24342:SF6">
    <property type="entry name" value="SERINE_THREONINE-PROTEIN KINASE 17A"/>
    <property type="match status" value="1"/>
</dbReference>
<dbReference type="GO" id="GO:0004674">
    <property type="term" value="F:protein serine/threonine kinase activity"/>
    <property type="evidence" value="ECO:0007669"/>
    <property type="project" value="UniProtKB-KW"/>
</dbReference>
<comment type="subcellular location">
    <subcellularLocation>
        <location evidence="1">Nucleus</location>
    </subcellularLocation>
</comment>
<evidence type="ECO:0000256" key="16">
    <source>
        <dbReference type="PROSITE-ProRule" id="PRU10141"/>
    </source>
</evidence>
<dbReference type="FunFam" id="3.30.200.20:FF:000175">
    <property type="entry name" value="Serine/threonine-protein kinase 17B"/>
    <property type="match status" value="1"/>
</dbReference>
<dbReference type="Gene3D" id="3.30.200.20">
    <property type="entry name" value="Phosphorylase Kinase, domain 1"/>
    <property type="match status" value="1"/>
</dbReference>
<keyword evidence="6" id="KW-0053">Apoptosis</keyword>
<evidence type="ECO:0000256" key="5">
    <source>
        <dbReference type="ARBA" id="ARBA00022679"/>
    </source>
</evidence>
<dbReference type="PANTHER" id="PTHR24342">
    <property type="entry name" value="SERINE/THREONINE-PROTEIN KINASE 17"/>
    <property type="match status" value="1"/>
</dbReference>
<dbReference type="InterPro" id="IPR000719">
    <property type="entry name" value="Prot_kinase_dom"/>
</dbReference>
<dbReference type="CTD" id="9263"/>
<dbReference type="OrthoDB" id="504170at2759"/>
<dbReference type="InterPro" id="IPR008271">
    <property type="entry name" value="Ser/Thr_kinase_AS"/>
</dbReference>
<comment type="catalytic activity">
    <reaction evidence="11">
        <text>L-threonyl-[protein] + ATP = O-phospho-L-threonyl-[protein] + ADP + H(+)</text>
        <dbReference type="Rhea" id="RHEA:46608"/>
        <dbReference type="Rhea" id="RHEA-COMP:11060"/>
        <dbReference type="Rhea" id="RHEA-COMP:11605"/>
        <dbReference type="ChEBI" id="CHEBI:15378"/>
        <dbReference type="ChEBI" id="CHEBI:30013"/>
        <dbReference type="ChEBI" id="CHEBI:30616"/>
        <dbReference type="ChEBI" id="CHEBI:61977"/>
        <dbReference type="ChEBI" id="CHEBI:456216"/>
        <dbReference type="EC" id="2.7.11.1"/>
    </reaction>
</comment>
<evidence type="ECO:0000256" key="4">
    <source>
        <dbReference type="ARBA" id="ARBA00022553"/>
    </source>
</evidence>
<feature type="region of interest" description="Disordered" evidence="18">
    <location>
        <begin position="1"/>
        <end position="25"/>
    </location>
</feature>
<reference evidence="21" key="1">
    <citation type="submission" date="2025-08" db="UniProtKB">
        <authorList>
            <consortium name="RefSeq"/>
        </authorList>
    </citation>
    <scope>IDENTIFICATION</scope>
    <source>
        <tissue evidence="21">Skeletal muscle</tissue>
    </source>
</reference>
<evidence type="ECO:0000313" key="20">
    <source>
        <dbReference type="Proteomes" id="UP000504617"/>
    </source>
</evidence>
<evidence type="ECO:0000256" key="14">
    <source>
        <dbReference type="ARBA" id="ARBA00069222"/>
    </source>
</evidence>
<evidence type="ECO:0000256" key="15">
    <source>
        <dbReference type="ARBA" id="ARBA00076112"/>
    </source>
</evidence>
<keyword evidence="20" id="KW-1185">Reference proteome</keyword>
<dbReference type="RefSeq" id="XP_013916402.1">
    <property type="nucleotide sequence ID" value="XM_014060927.1"/>
</dbReference>
<dbReference type="Gene3D" id="1.10.510.10">
    <property type="entry name" value="Transferase(Phosphotransferase) domain 1"/>
    <property type="match status" value="1"/>
</dbReference>
<dbReference type="PROSITE" id="PS50011">
    <property type="entry name" value="PROTEIN_KINASE_DOM"/>
    <property type="match status" value="1"/>
</dbReference>
<feature type="domain" description="Protein kinase" evidence="19">
    <location>
        <begin position="46"/>
        <end position="305"/>
    </location>
</feature>
<evidence type="ECO:0000256" key="8">
    <source>
        <dbReference type="ARBA" id="ARBA00022777"/>
    </source>
</evidence>
<evidence type="ECO:0000259" key="19">
    <source>
        <dbReference type="PROSITE" id="PS50011"/>
    </source>
</evidence>
<keyword evidence="4" id="KW-0597">Phosphoprotein</keyword>
<dbReference type="InterPro" id="IPR017441">
    <property type="entry name" value="Protein_kinase_ATP_BS"/>
</dbReference>
<gene>
    <name evidence="21" type="primary">STK17A</name>
</gene>
<keyword evidence="3 17" id="KW-0723">Serine/threonine-protein kinase</keyword>
<dbReference type="GO" id="GO:0006915">
    <property type="term" value="P:apoptotic process"/>
    <property type="evidence" value="ECO:0007669"/>
    <property type="project" value="UniProtKB-KW"/>
</dbReference>
<evidence type="ECO:0000256" key="7">
    <source>
        <dbReference type="ARBA" id="ARBA00022741"/>
    </source>
</evidence>
<organism evidence="20 21">
    <name type="scientific">Thamnophis sirtalis</name>
    <dbReference type="NCBI Taxonomy" id="35019"/>
    <lineage>
        <taxon>Eukaryota</taxon>
        <taxon>Metazoa</taxon>
        <taxon>Chordata</taxon>
        <taxon>Craniata</taxon>
        <taxon>Vertebrata</taxon>
        <taxon>Euteleostomi</taxon>
        <taxon>Lepidosauria</taxon>
        <taxon>Squamata</taxon>
        <taxon>Bifurcata</taxon>
        <taxon>Unidentata</taxon>
        <taxon>Episquamata</taxon>
        <taxon>Toxicofera</taxon>
        <taxon>Serpentes</taxon>
        <taxon>Colubroidea</taxon>
        <taxon>Colubridae</taxon>
        <taxon>Natricinae</taxon>
        <taxon>Thamnophis</taxon>
    </lineage>
</organism>
<dbReference type="Proteomes" id="UP000504617">
    <property type="component" value="Unplaced"/>
</dbReference>
<comment type="catalytic activity">
    <reaction evidence="12">
        <text>L-seryl-[protein] + ATP = O-phospho-L-seryl-[protein] + ADP + H(+)</text>
        <dbReference type="Rhea" id="RHEA:17989"/>
        <dbReference type="Rhea" id="RHEA-COMP:9863"/>
        <dbReference type="Rhea" id="RHEA-COMP:11604"/>
        <dbReference type="ChEBI" id="CHEBI:15378"/>
        <dbReference type="ChEBI" id="CHEBI:29999"/>
        <dbReference type="ChEBI" id="CHEBI:30616"/>
        <dbReference type="ChEBI" id="CHEBI:83421"/>
        <dbReference type="ChEBI" id="CHEBI:456216"/>
        <dbReference type="EC" id="2.7.11.1"/>
    </reaction>
</comment>
<keyword evidence="7 16" id="KW-0547">Nucleotide-binding</keyword>
<keyword evidence="5" id="KW-0808">Transferase</keyword>
<dbReference type="AlphaFoldDB" id="A0A6I9XQR8"/>
<evidence type="ECO:0000256" key="12">
    <source>
        <dbReference type="ARBA" id="ARBA00048679"/>
    </source>
</evidence>
<proteinExistence type="inferred from homology"/>
<name>A0A6I9XQR8_9SAUR</name>
<evidence type="ECO:0000256" key="2">
    <source>
        <dbReference type="ARBA" id="ARBA00012513"/>
    </source>
</evidence>
<dbReference type="PROSITE" id="PS00107">
    <property type="entry name" value="PROTEIN_KINASE_ATP"/>
    <property type="match status" value="1"/>
</dbReference>
<dbReference type="PROSITE" id="PS00108">
    <property type="entry name" value="PROTEIN_KINASE_ST"/>
    <property type="match status" value="1"/>
</dbReference>
<keyword evidence="8 21" id="KW-0418">Kinase</keyword>
<dbReference type="InterPro" id="IPR011009">
    <property type="entry name" value="Kinase-like_dom_sf"/>
</dbReference>
<evidence type="ECO:0000256" key="11">
    <source>
        <dbReference type="ARBA" id="ARBA00047899"/>
    </source>
</evidence>
<dbReference type="FunFam" id="1.10.510.10:FF:000369">
    <property type="entry name" value="Serine/threonine kinase 17a"/>
    <property type="match status" value="1"/>
</dbReference>
<sequence length="396" mass="45383">MSSDKKRPLRFSSRNSRTPRPQPRRGLLTEIQTSLLTESFEARYTISPGRELGRGKFAVVKKCINKQTEKEFAAKFMRKRRKGQDCRMEIIHEIAVLELAQSNQWVINLHEVYETPTEIILVLEYAAGGEIFDQCIAEREDAFKEKDVKHLMRQILQGVSFLHQNNVVHLDLKPQNILLSCESPLGEIRIVDFGLSRVLKTNEELREIMGTPEYVAPEILSYDPISTATDMWSIGVLTYVMLTGVSPFLGNDKQETFLNISQIHVNYSEDFDFVSESAVDFIKSLLIKKPEKRATAEECLLHSWLAQTDIPDKINCIKNTEDESNVVTVNEVYTSENSTIGEKTEEPVVKEEFILMASYTLGQCRQSKKDKIVTHKTISKLFKFKEPFLHEIPGVY</sequence>
<evidence type="ECO:0000256" key="9">
    <source>
        <dbReference type="ARBA" id="ARBA00022840"/>
    </source>
</evidence>
<accession>A0A6I9XQR8</accession>
<comment type="similarity">
    <text evidence="13">Belongs to the protein kinase superfamily. CAMK Ser/Thr protein kinase family. DAP kinase subfamily.</text>
</comment>
<dbReference type="GO" id="GO:0043065">
    <property type="term" value="P:positive regulation of apoptotic process"/>
    <property type="evidence" value="ECO:0007669"/>
    <property type="project" value="TreeGrafter"/>
</dbReference>
<evidence type="ECO:0000256" key="10">
    <source>
        <dbReference type="ARBA" id="ARBA00023242"/>
    </source>
</evidence>
<dbReference type="GeneID" id="106544604"/>
<evidence type="ECO:0000256" key="13">
    <source>
        <dbReference type="ARBA" id="ARBA00060827"/>
    </source>
</evidence>